<dbReference type="OrthoDB" id="9942506at2759"/>
<organism evidence="2 3">
    <name type="scientific">Austrofundulus limnaeus</name>
    <name type="common">Annual killifish</name>
    <dbReference type="NCBI Taxonomy" id="52670"/>
    <lineage>
        <taxon>Eukaryota</taxon>
        <taxon>Metazoa</taxon>
        <taxon>Chordata</taxon>
        <taxon>Craniata</taxon>
        <taxon>Vertebrata</taxon>
        <taxon>Euteleostomi</taxon>
        <taxon>Actinopterygii</taxon>
        <taxon>Neopterygii</taxon>
        <taxon>Teleostei</taxon>
        <taxon>Neoteleostei</taxon>
        <taxon>Acanthomorphata</taxon>
        <taxon>Ovalentaria</taxon>
        <taxon>Atherinomorphae</taxon>
        <taxon>Cyprinodontiformes</taxon>
        <taxon>Rivulidae</taxon>
        <taxon>Austrofundulus</taxon>
    </lineage>
</organism>
<dbReference type="GO" id="GO:0005576">
    <property type="term" value="C:extracellular region"/>
    <property type="evidence" value="ECO:0007669"/>
    <property type="project" value="InterPro"/>
</dbReference>
<protein>
    <submittedName>
        <fullName evidence="3">Ependymin-2</fullName>
    </submittedName>
</protein>
<comment type="similarity">
    <text evidence="1">Belongs to the ependymin family.</text>
</comment>
<dbReference type="InParanoid" id="A0A2I4C7L3"/>
<evidence type="ECO:0000256" key="1">
    <source>
        <dbReference type="ARBA" id="ARBA00010771"/>
    </source>
</evidence>
<reference evidence="3" key="1">
    <citation type="submission" date="2025-08" db="UniProtKB">
        <authorList>
            <consortium name="RefSeq"/>
        </authorList>
    </citation>
    <scope>IDENTIFICATION</scope>
    <source>
        <strain evidence="3">Quisiro</strain>
    </source>
</reference>
<dbReference type="SMART" id="SM00026">
    <property type="entry name" value="EPEND"/>
    <property type="match status" value="1"/>
</dbReference>
<keyword evidence="2" id="KW-1185">Reference proteome</keyword>
<dbReference type="GO" id="GO:0005509">
    <property type="term" value="F:calcium ion binding"/>
    <property type="evidence" value="ECO:0007669"/>
    <property type="project" value="InterPro"/>
</dbReference>
<dbReference type="GO" id="GO:0007160">
    <property type="term" value="P:cell-matrix adhesion"/>
    <property type="evidence" value="ECO:0007669"/>
    <property type="project" value="InterPro"/>
</dbReference>
<dbReference type="PANTHER" id="PTHR10697:SF5">
    <property type="entry name" value="EPENDYMIN-RELATED"/>
    <property type="match status" value="1"/>
</dbReference>
<dbReference type="Proteomes" id="UP000192220">
    <property type="component" value="Unplaced"/>
</dbReference>
<dbReference type="GeneID" id="106526064"/>
<evidence type="ECO:0000313" key="3">
    <source>
        <dbReference type="RefSeq" id="XP_013875981.1"/>
    </source>
</evidence>
<dbReference type="AlphaFoldDB" id="A0A2I4C7L3"/>
<proteinExistence type="inferred from homology"/>
<gene>
    <name evidence="3" type="primary">LOC106526064</name>
</gene>
<dbReference type="KEGG" id="alim:106526064"/>
<dbReference type="PANTHER" id="PTHR10697">
    <property type="entry name" value="MAMMALIAN EPENDYMIN-RELATED PROTEIN 1"/>
    <property type="match status" value="1"/>
</dbReference>
<name>A0A2I4C7L3_AUSLI</name>
<sequence length="239" mass="27249">MRRGFVDAFLVLKKKLEPYRTVNLLLDNMKVFLLVVCLAVCGLAQRPQPCDSPPLLSGSLTVITQSESLVAFVNYTYDGIQERIRLQEFGLSGNETFLFDFLLLYKQRIMYQINNENQTCFKKRLGTSFYSLSVPKNASFQGHAVLGSSSFPGEGVQINTWEGEVHTKDGIAKYIKTVTQTGCIPITTLYLTPQDEWVVTSFYDNIVGIPNLQNFEPPKFCENAQLEEEEEPEYFYMFI</sequence>
<dbReference type="RefSeq" id="XP_013875981.1">
    <property type="nucleotide sequence ID" value="XM_014020527.1"/>
</dbReference>
<evidence type="ECO:0000313" key="2">
    <source>
        <dbReference type="Proteomes" id="UP000192220"/>
    </source>
</evidence>
<dbReference type="FunCoup" id="A0A2I4C7L3">
    <property type="interactions" value="6"/>
</dbReference>
<dbReference type="Pfam" id="PF00811">
    <property type="entry name" value="Ependymin"/>
    <property type="match status" value="1"/>
</dbReference>
<dbReference type="GO" id="GO:0005764">
    <property type="term" value="C:lysosome"/>
    <property type="evidence" value="ECO:0007669"/>
    <property type="project" value="TreeGrafter"/>
</dbReference>
<accession>A0A2I4C7L3</accession>
<dbReference type="InterPro" id="IPR001299">
    <property type="entry name" value="Ependymin"/>
</dbReference>
<dbReference type="PRINTS" id="PR00317">
    <property type="entry name" value="EPENDYMIN"/>
</dbReference>